<dbReference type="Pfam" id="PF12937">
    <property type="entry name" value="F-box-like"/>
    <property type="match status" value="1"/>
</dbReference>
<comment type="caution">
    <text evidence="3">The sequence shown here is derived from an EMBL/GenBank/DDBJ whole genome shotgun (WGS) entry which is preliminary data.</text>
</comment>
<evidence type="ECO:0000259" key="2">
    <source>
        <dbReference type="PROSITE" id="PS50181"/>
    </source>
</evidence>
<dbReference type="SUPFAM" id="SSF81383">
    <property type="entry name" value="F-box domain"/>
    <property type="match status" value="1"/>
</dbReference>
<dbReference type="InterPro" id="IPR001810">
    <property type="entry name" value="F-box_dom"/>
</dbReference>
<feature type="domain" description="F-box" evidence="2">
    <location>
        <begin position="104"/>
        <end position="155"/>
    </location>
</feature>
<evidence type="ECO:0000313" key="3">
    <source>
        <dbReference type="EMBL" id="KAF9328746.1"/>
    </source>
</evidence>
<dbReference type="InterPro" id="IPR036047">
    <property type="entry name" value="F-box-like_dom_sf"/>
</dbReference>
<dbReference type="EMBL" id="JAAAUY010000536">
    <property type="protein sequence ID" value="KAF9328746.1"/>
    <property type="molecule type" value="Genomic_DNA"/>
</dbReference>
<feature type="compositionally biased region" description="Acidic residues" evidence="1">
    <location>
        <begin position="32"/>
        <end position="65"/>
    </location>
</feature>
<organism evidence="3 4">
    <name type="scientific">Podila minutissima</name>
    <dbReference type="NCBI Taxonomy" id="64525"/>
    <lineage>
        <taxon>Eukaryota</taxon>
        <taxon>Fungi</taxon>
        <taxon>Fungi incertae sedis</taxon>
        <taxon>Mucoromycota</taxon>
        <taxon>Mortierellomycotina</taxon>
        <taxon>Mortierellomycetes</taxon>
        <taxon>Mortierellales</taxon>
        <taxon>Mortierellaceae</taxon>
        <taxon>Podila</taxon>
    </lineage>
</organism>
<dbReference type="AlphaFoldDB" id="A0A9P5VK72"/>
<accession>A0A9P5VK72</accession>
<proteinExistence type="predicted"/>
<gene>
    <name evidence="3" type="ORF">BG006_008119</name>
</gene>
<dbReference type="CDD" id="cd09917">
    <property type="entry name" value="F-box_SF"/>
    <property type="match status" value="1"/>
</dbReference>
<dbReference type="Proteomes" id="UP000696485">
    <property type="component" value="Unassembled WGS sequence"/>
</dbReference>
<dbReference type="InterPro" id="IPR032675">
    <property type="entry name" value="LRR_dom_sf"/>
</dbReference>
<feature type="compositionally biased region" description="Basic and acidic residues" evidence="1">
    <location>
        <begin position="18"/>
        <end position="27"/>
    </location>
</feature>
<dbReference type="Gene3D" id="1.20.1280.50">
    <property type="match status" value="1"/>
</dbReference>
<protein>
    <recommendedName>
        <fullName evidence="2">F-box domain-containing protein</fullName>
    </recommendedName>
</protein>
<dbReference type="Gene3D" id="3.80.10.10">
    <property type="entry name" value="Ribonuclease Inhibitor"/>
    <property type="match status" value="1"/>
</dbReference>
<evidence type="ECO:0000256" key="1">
    <source>
        <dbReference type="SAM" id="MobiDB-lite"/>
    </source>
</evidence>
<feature type="compositionally biased region" description="Polar residues" evidence="1">
    <location>
        <begin position="1"/>
        <end position="17"/>
    </location>
</feature>
<dbReference type="SUPFAM" id="SSF52047">
    <property type="entry name" value="RNI-like"/>
    <property type="match status" value="1"/>
</dbReference>
<feature type="region of interest" description="Disordered" evidence="1">
    <location>
        <begin position="1"/>
        <end position="106"/>
    </location>
</feature>
<evidence type="ECO:0000313" key="4">
    <source>
        <dbReference type="Proteomes" id="UP000696485"/>
    </source>
</evidence>
<reference evidence="3" key="1">
    <citation type="journal article" date="2020" name="Fungal Divers.">
        <title>Resolving the Mortierellaceae phylogeny through synthesis of multi-gene phylogenetics and phylogenomics.</title>
        <authorList>
            <person name="Vandepol N."/>
            <person name="Liber J."/>
            <person name="Desiro A."/>
            <person name="Na H."/>
            <person name="Kennedy M."/>
            <person name="Barry K."/>
            <person name="Grigoriev I.V."/>
            <person name="Miller A.N."/>
            <person name="O'Donnell K."/>
            <person name="Stajich J.E."/>
            <person name="Bonito G."/>
        </authorList>
    </citation>
    <scope>NUCLEOTIDE SEQUENCE</scope>
    <source>
        <strain evidence="3">NVP1</strain>
    </source>
</reference>
<dbReference type="PROSITE" id="PS50181">
    <property type="entry name" value="FBOX"/>
    <property type="match status" value="1"/>
</dbReference>
<sequence length="754" mass="86726">MLQQPRDQGSGSSTSTTHPDDQEHDEVYFSYDEYEEPYEVEDYEDEYCDEDDYCDDEDDDQDDIYGDFSVNIKASPRAKPTTAARTTRPRPVSNVIPQDHQLEPSSFPPIPPEVLHLIFSYADLPTLYRGISRVSRQFNAIARYYIELEGTWTLGTQKEEDDLLEKLRSSSVNVLKVKLPSSRTRTTGRLRPYDRLTWAWPRFIGFITDPMHNSRSSPNTNPSNVDSQPDPAAAISRVKRDPKQPCLLNRVRKVIIDDLALPDLLPYLHRIHSLELNIKSGRYDLDLQPIVKICSSLDTLIIDGHDYAMTFIHWIKDTDINTEEWINSHITHFSLTGASFSQETMEEFLGSCPRLTFFKARNVHIRSAGASSSDPPHTSNVSSLPLEPLYRQASFLCPRLKDFALVPIDPFLNSFDEQLALTAELFPHTRHLDVALSLTEDWSADPVTTNFLAQLNSIAFIGTEACHNDMNSILKHCRMLTRLSAPDISYTRPRIPSSIDQDVRAALDAAEDSRHRYSTPQERKCYNWSTQVPISMVRRQKLHQRVKKRLVRKEVILRRHQRLSSSWRCPRLRVLELRIGTAKKEVSAEVYEDVFRFLGHACPNLEQLTLHLNTLWVGQEYQVESMGTELRTWTGRDHCTHSWNQVVKVLVWQESIQVFQKLGRLNRLERLIVHVKKVPGVLCPNDFAFLRGAGNKGREKDGMTESVFCPRLQSMRICCTTAVEFGRTREEPIRERQFANALKTIRPEVTVSFK</sequence>
<feature type="compositionally biased region" description="Low complexity" evidence="1">
    <location>
        <begin position="73"/>
        <end position="91"/>
    </location>
</feature>
<keyword evidence="4" id="KW-1185">Reference proteome</keyword>
<name>A0A9P5VK72_9FUNG</name>